<evidence type="ECO:0000256" key="12">
    <source>
        <dbReference type="ARBA" id="ARBA00022683"/>
    </source>
</evidence>
<keyword evidence="25" id="KW-1185">Reference proteome</keyword>
<evidence type="ECO:0000256" key="16">
    <source>
        <dbReference type="ARBA" id="ARBA00033235"/>
    </source>
</evidence>
<evidence type="ECO:0000256" key="9">
    <source>
        <dbReference type="ARBA" id="ARBA00022490"/>
    </source>
</evidence>
<dbReference type="InterPro" id="IPR006318">
    <property type="entry name" value="PTS_EI-like"/>
</dbReference>
<feature type="domain" description="PEP-utilising enzyme mobile" evidence="21">
    <location>
        <begin position="157"/>
        <end position="229"/>
    </location>
</feature>
<evidence type="ECO:0000256" key="20">
    <source>
        <dbReference type="PIRSR" id="PIRSR000732-3"/>
    </source>
</evidence>
<dbReference type="Pfam" id="PF05524">
    <property type="entry name" value="PEP-utilisers_N"/>
    <property type="match status" value="1"/>
</dbReference>
<comment type="function">
    <text evidence="3 17">General (non sugar-specific) component of the phosphoenolpyruvate-dependent sugar phosphotransferase system (sugar PTS). This major carbohydrate active-transport system catalyzes the phosphorylation of incoming sugar substrates concomitantly with their translocation across the cell membrane. Enzyme I transfers the phosphoryl group from phosphoenolpyruvate (PEP) to the phosphoryl carrier protein (HPr).</text>
</comment>
<evidence type="ECO:0000259" key="23">
    <source>
        <dbReference type="Pfam" id="PF05524"/>
    </source>
</evidence>
<keyword evidence="15 17" id="KW-0460">Magnesium</keyword>
<keyword evidence="8 17" id="KW-0813">Transport</keyword>
<evidence type="ECO:0000256" key="18">
    <source>
        <dbReference type="PIRSR" id="PIRSR000732-1"/>
    </source>
</evidence>
<dbReference type="InterPro" id="IPR040442">
    <property type="entry name" value="Pyrv_kinase-like_dom_sf"/>
</dbReference>
<dbReference type="InterPro" id="IPR024692">
    <property type="entry name" value="PTS_EI"/>
</dbReference>
<gene>
    <name evidence="24" type="ordered locus">Tmar_2036</name>
</gene>
<dbReference type="EC" id="2.7.3.9" evidence="6 17"/>
<evidence type="ECO:0000256" key="4">
    <source>
        <dbReference type="ARBA" id="ARBA00004496"/>
    </source>
</evidence>
<feature type="binding site" evidence="19">
    <location>
        <begin position="457"/>
        <end position="458"/>
    </location>
    <ligand>
        <name>phosphoenolpyruvate</name>
        <dbReference type="ChEBI" id="CHEBI:58702"/>
    </ligand>
</feature>
<comment type="catalytic activity">
    <reaction evidence="1 17">
        <text>L-histidyl-[protein] + phosphoenolpyruvate = N(pros)-phospho-L-histidyl-[protein] + pyruvate</text>
        <dbReference type="Rhea" id="RHEA:23880"/>
        <dbReference type="Rhea" id="RHEA-COMP:9745"/>
        <dbReference type="Rhea" id="RHEA-COMP:9746"/>
        <dbReference type="ChEBI" id="CHEBI:15361"/>
        <dbReference type="ChEBI" id="CHEBI:29979"/>
        <dbReference type="ChEBI" id="CHEBI:58702"/>
        <dbReference type="ChEBI" id="CHEBI:64837"/>
        <dbReference type="EC" id="2.7.3.9"/>
    </reaction>
</comment>
<keyword evidence="12 17" id="KW-0598">Phosphotransferase system</keyword>
<dbReference type="Gene3D" id="3.20.20.60">
    <property type="entry name" value="Phosphoenolpyruvate-binding domains"/>
    <property type="match status" value="1"/>
</dbReference>
<evidence type="ECO:0000259" key="21">
    <source>
        <dbReference type="Pfam" id="PF00391"/>
    </source>
</evidence>
<dbReference type="EMBL" id="CP002344">
    <property type="protein sequence ID" value="ADU52117.1"/>
    <property type="molecule type" value="Genomic_DNA"/>
</dbReference>
<reference evidence="24 25" key="1">
    <citation type="journal article" date="2010" name="Stand. Genomic Sci.">
        <title>Complete genome sequence of Thermaerobacter marianensis type strain (7p75a).</title>
        <authorList>
            <person name="Han C."/>
            <person name="Gu W."/>
            <person name="Zhang X."/>
            <person name="Lapidus A."/>
            <person name="Nolan M."/>
            <person name="Copeland A."/>
            <person name="Lucas S."/>
            <person name="Del Rio T.G."/>
            <person name="Tice H."/>
            <person name="Cheng J.F."/>
            <person name="Tapia R."/>
            <person name="Goodwin L."/>
            <person name="Pitluck S."/>
            <person name="Pagani I."/>
            <person name="Ivanova N."/>
            <person name="Mavromatis K."/>
            <person name="Mikhailova N."/>
            <person name="Pati A."/>
            <person name="Chen A."/>
            <person name="Palaniappan K."/>
            <person name="Land M."/>
            <person name="Hauser L."/>
            <person name="Chang Y.J."/>
            <person name="Jeffries C.D."/>
            <person name="Schneider S."/>
            <person name="Rohde M."/>
            <person name="Goker M."/>
            <person name="Pukall R."/>
            <person name="Woyke T."/>
            <person name="Bristow J."/>
            <person name="Eisen J.A."/>
            <person name="Markowitz V."/>
            <person name="Hugenholtz P."/>
            <person name="Kyrpides N.C."/>
            <person name="Klenk H.P."/>
            <person name="Detter J.C."/>
        </authorList>
    </citation>
    <scope>NUCLEOTIDE SEQUENCE [LARGE SCALE GENOMIC DNA]</scope>
    <source>
        <strain evidence="25">ATCC 700841 / DSM 12885 / JCM 10246 / 7p75a</strain>
    </source>
</reference>
<dbReference type="InterPro" id="IPR050499">
    <property type="entry name" value="PEP-utilizing_PTS_enzyme"/>
</dbReference>
<dbReference type="InterPro" id="IPR008279">
    <property type="entry name" value="PEP-util_enz_mobile_dom"/>
</dbReference>
<evidence type="ECO:0000256" key="13">
    <source>
        <dbReference type="ARBA" id="ARBA00022723"/>
    </source>
</evidence>
<evidence type="ECO:0000256" key="14">
    <source>
        <dbReference type="ARBA" id="ARBA00022777"/>
    </source>
</evidence>
<feature type="binding site" evidence="19">
    <location>
        <position position="468"/>
    </location>
    <ligand>
        <name>phosphoenolpyruvate</name>
        <dbReference type="ChEBI" id="CHEBI:58702"/>
    </ligand>
</feature>
<dbReference type="PIRSF" id="PIRSF000732">
    <property type="entry name" value="PTS_enzyme_I"/>
    <property type="match status" value="1"/>
</dbReference>
<dbReference type="GO" id="GO:0046872">
    <property type="term" value="F:metal ion binding"/>
    <property type="evidence" value="ECO:0007669"/>
    <property type="project" value="UniProtKB-KW"/>
</dbReference>
<evidence type="ECO:0000256" key="5">
    <source>
        <dbReference type="ARBA" id="ARBA00007837"/>
    </source>
</evidence>
<dbReference type="GO" id="GO:0009401">
    <property type="term" value="P:phosphoenolpyruvate-dependent sugar phosphotransferase system"/>
    <property type="evidence" value="ECO:0007669"/>
    <property type="project" value="UniProtKB-KW"/>
</dbReference>
<keyword evidence="13 17" id="KW-0479">Metal-binding</keyword>
<comment type="similarity">
    <text evidence="5 17">Belongs to the PEP-utilizing enzyme family.</text>
</comment>
<dbReference type="GO" id="GO:0008965">
    <property type="term" value="F:phosphoenolpyruvate-protein phosphotransferase activity"/>
    <property type="evidence" value="ECO:0007669"/>
    <property type="project" value="UniProtKB-EC"/>
</dbReference>
<reference evidence="25" key="2">
    <citation type="journal article" date="2010" name="Stand. Genomic Sci.">
        <title>Complete genome sequence of Thermaerobacter marianensis type strain (7p75aT).</title>
        <authorList>
            <person name="Han C."/>
            <person name="Gu W."/>
            <person name="Zhang X."/>
            <person name="Lapidus A."/>
            <person name="Nolan M."/>
            <person name="Copeland A."/>
            <person name="Lucas S."/>
            <person name="Glavina Del Rio T."/>
            <person name="Tice H."/>
            <person name="Cheng J."/>
            <person name="Tapia R."/>
            <person name="Goodwin L."/>
            <person name="Pitluck S."/>
            <person name="Pagani I."/>
            <person name="Ivanova N."/>
            <person name="Mavromatis K."/>
            <person name="Mikhailova N."/>
            <person name="Pati A."/>
            <person name="Chen A."/>
            <person name="Palaniappan K."/>
            <person name="Land M."/>
            <person name="Hauser L."/>
            <person name="Chang Y."/>
            <person name="Jeffries C."/>
            <person name="Schneider S."/>
            <person name="Rohde M."/>
            <person name="Goker M."/>
            <person name="Pukall R."/>
            <person name="Woyke T."/>
            <person name="Bristow J."/>
            <person name="Eisen J."/>
            <person name="Markowitz V."/>
            <person name="Hugenholtz P."/>
            <person name="Kyrpides N."/>
            <person name="Klenk H."/>
            <person name="Detter J."/>
        </authorList>
    </citation>
    <scope>NUCLEOTIDE SEQUENCE [LARGE SCALE GENOMIC DNA]</scope>
    <source>
        <strain evidence="25">ATCC 700841 / DSM 12885 / JCM 10246 / 7p75a</strain>
    </source>
</reference>
<evidence type="ECO:0000256" key="8">
    <source>
        <dbReference type="ARBA" id="ARBA00022448"/>
    </source>
</evidence>
<keyword evidence="14 17" id="KW-0418">Kinase</keyword>
<feature type="active site" description="Tele-phosphohistidine intermediate" evidence="18">
    <location>
        <position position="193"/>
    </location>
</feature>
<evidence type="ECO:0000256" key="3">
    <source>
        <dbReference type="ARBA" id="ARBA00002728"/>
    </source>
</evidence>
<dbReference type="Pfam" id="PF00391">
    <property type="entry name" value="PEP-utilizers"/>
    <property type="match status" value="1"/>
</dbReference>
<evidence type="ECO:0000256" key="11">
    <source>
        <dbReference type="ARBA" id="ARBA00022679"/>
    </source>
</evidence>
<dbReference type="eggNOG" id="COG1080">
    <property type="taxonomic scope" value="Bacteria"/>
</dbReference>
<dbReference type="PROSITE" id="PS00742">
    <property type="entry name" value="PEP_ENZYMES_2"/>
    <property type="match status" value="1"/>
</dbReference>
<feature type="domain" description="Phosphotransferase system enzyme I N-terminal" evidence="23">
    <location>
        <begin position="11"/>
        <end position="132"/>
    </location>
</feature>
<keyword evidence="10 17" id="KW-0762">Sugar transport</keyword>
<dbReference type="InterPro" id="IPR015813">
    <property type="entry name" value="Pyrv/PenolPyrv_kinase-like_dom"/>
</dbReference>
<dbReference type="Gene3D" id="3.50.30.10">
    <property type="entry name" value="Phosphohistidine domain"/>
    <property type="match status" value="1"/>
</dbReference>
<evidence type="ECO:0000259" key="22">
    <source>
        <dbReference type="Pfam" id="PF02896"/>
    </source>
</evidence>
<evidence type="ECO:0000256" key="6">
    <source>
        <dbReference type="ARBA" id="ARBA00012232"/>
    </source>
</evidence>
<feature type="domain" description="PEP-utilising enzyme C-terminal" evidence="22">
    <location>
        <begin position="257"/>
        <end position="543"/>
    </location>
</feature>
<dbReference type="GO" id="GO:0016301">
    <property type="term" value="F:kinase activity"/>
    <property type="evidence" value="ECO:0007669"/>
    <property type="project" value="UniProtKB-KW"/>
</dbReference>
<feature type="binding site" evidence="19">
    <location>
        <position position="336"/>
    </location>
    <ligand>
        <name>phosphoenolpyruvate</name>
        <dbReference type="ChEBI" id="CHEBI:58702"/>
    </ligand>
</feature>
<sequence>MAGDAKERVIEGIAAAPGLALGPAWVYRPPDLTVLPPAGPVDPEAELGRWEAARRQVRERLDELAGRAREHAGEDEAAIFAAHRLLVDDPELDGQVRQAIAGGRTAAAAVATVTESFAESLEQLDDEYLRGRAADIRDVGRQLLAALLGVRLDLAPEEPSVIVAHDLAPSDTARWPRERVLGLVTEAGGATSHVAILARAAGVPAVAGAAGVVAAVTPGQPVVVDGSAGQVVLHPTVERRQAVERALAARAERARTLAALRDLPAVTPDGRRVELAVNIGRPEDIAAAEEFGPEGVGLFRTEFLFLDRSRPPGEETQWQAYVAAVRALKGRRLVLRTLDVGADKRLPFIDWPDEMNPALGWRGARLSLERPDLLQTQLRAMLRAAAEGPVSVMFPMVTTLEEVRRLRHAVEEAAASLEREGVAHGRVEVGIMVETPAAALSARALAGAVDFFSIGTNDLTQYTLAVDRTSQQVAALYDPLHPAVLRLILEVGRAAEEAGIWAGVCGELAGEPLATPFLLGAGMAELSMHPRALPEVKRVIRAVRYDEARQLAGELVNLPTGDEVRRRLRSFLAERGVEPET</sequence>
<dbReference type="InterPro" id="IPR036637">
    <property type="entry name" value="Phosphohistidine_dom_sf"/>
</dbReference>
<dbReference type="GO" id="GO:0005737">
    <property type="term" value="C:cytoplasm"/>
    <property type="evidence" value="ECO:0007669"/>
    <property type="project" value="UniProtKB-SubCell"/>
</dbReference>
<dbReference type="Gene3D" id="1.10.274.10">
    <property type="entry name" value="PtsI, HPr-binding domain"/>
    <property type="match status" value="1"/>
</dbReference>
<dbReference type="AlphaFoldDB" id="E6SJG2"/>
<accession>E6SJG2</accession>
<feature type="active site" description="Proton donor" evidence="18">
    <location>
        <position position="505"/>
    </location>
</feature>
<comment type="cofactor">
    <cofactor evidence="2 17 20">
        <name>Mg(2+)</name>
        <dbReference type="ChEBI" id="CHEBI:18420"/>
    </cofactor>
</comment>
<feature type="binding site" evidence="20">
    <location>
        <position position="434"/>
    </location>
    <ligand>
        <name>Mg(2+)</name>
        <dbReference type="ChEBI" id="CHEBI:18420"/>
    </ligand>
</feature>
<dbReference type="STRING" id="644966.Tmar_2036"/>
<dbReference type="InterPro" id="IPR036618">
    <property type="entry name" value="PtsI_HPr-bd_sf"/>
</dbReference>
<dbReference type="PANTHER" id="PTHR46244:SF3">
    <property type="entry name" value="PHOSPHOENOLPYRUVATE-PROTEIN PHOSPHOTRANSFERASE"/>
    <property type="match status" value="1"/>
</dbReference>
<dbReference type="NCBIfam" id="TIGR01417">
    <property type="entry name" value="PTS_I_fam"/>
    <property type="match status" value="1"/>
</dbReference>
<comment type="subcellular location">
    <subcellularLocation>
        <location evidence="4 17">Cytoplasm</location>
    </subcellularLocation>
</comment>
<dbReference type="InterPro" id="IPR008731">
    <property type="entry name" value="PTS_EIN"/>
</dbReference>
<feature type="binding site" evidence="19">
    <location>
        <position position="300"/>
    </location>
    <ligand>
        <name>phosphoenolpyruvate</name>
        <dbReference type="ChEBI" id="CHEBI:58702"/>
    </ligand>
</feature>
<dbReference type="PANTHER" id="PTHR46244">
    <property type="entry name" value="PHOSPHOENOLPYRUVATE-PROTEIN PHOSPHOTRANSFERASE"/>
    <property type="match status" value="1"/>
</dbReference>
<dbReference type="SUPFAM" id="SSF51621">
    <property type="entry name" value="Phosphoenolpyruvate/pyruvate domain"/>
    <property type="match status" value="1"/>
</dbReference>
<evidence type="ECO:0000313" key="24">
    <source>
        <dbReference type="EMBL" id="ADU52117.1"/>
    </source>
</evidence>
<dbReference type="InterPro" id="IPR023151">
    <property type="entry name" value="PEP_util_CS"/>
</dbReference>
<dbReference type="HOGENOM" id="CLU_007308_7_0_9"/>
<feature type="binding site" evidence="20">
    <location>
        <position position="458"/>
    </location>
    <ligand>
        <name>Mg(2+)</name>
        <dbReference type="ChEBI" id="CHEBI:18420"/>
    </ligand>
</feature>
<dbReference type="SUPFAM" id="SSF52009">
    <property type="entry name" value="Phosphohistidine domain"/>
    <property type="match status" value="1"/>
</dbReference>
<protein>
    <recommendedName>
        <fullName evidence="7 17">Phosphoenolpyruvate-protein phosphotransferase</fullName>
        <ecNumber evidence="6 17">2.7.3.9</ecNumber>
    </recommendedName>
    <alternativeName>
        <fullName evidence="16 17">Phosphotransferase system, enzyme I</fullName>
    </alternativeName>
</protein>
<dbReference type="InterPro" id="IPR000121">
    <property type="entry name" value="PEP_util_C"/>
</dbReference>
<proteinExistence type="inferred from homology"/>
<keyword evidence="9 17" id="KW-0963">Cytoplasm</keyword>
<keyword evidence="11 17" id="KW-0808">Transferase</keyword>
<evidence type="ECO:0000256" key="19">
    <source>
        <dbReference type="PIRSR" id="PIRSR000732-2"/>
    </source>
</evidence>
<evidence type="ECO:0000256" key="2">
    <source>
        <dbReference type="ARBA" id="ARBA00001946"/>
    </source>
</evidence>
<dbReference type="SUPFAM" id="SSF47831">
    <property type="entry name" value="Enzyme I of the PEP:sugar phosphotransferase system HPr-binding (sub)domain"/>
    <property type="match status" value="1"/>
</dbReference>
<evidence type="ECO:0000313" key="25">
    <source>
        <dbReference type="Proteomes" id="UP000008915"/>
    </source>
</evidence>
<dbReference type="OrthoDB" id="9765468at2"/>
<evidence type="ECO:0000256" key="1">
    <source>
        <dbReference type="ARBA" id="ARBA00000683"/>
    </source>
</evidence>
<dbReference type="KEGG" id="tmr:Tmar_2036"/>
<dbReference type="Pfam" id="PF02896">
    <property type="entry name" value="PEP-utilizers_C"/>
    <property type="match status" value="1"/>
</dbReference>
<evidence type="ECO:0000256" key="17">
    <source>
        <dbReference type="PIRNR" id="PIRNR000732"/>
    </source>
</evidence>
<dbReference type="PRINTS" id="PR01736">
    <property type="entry name" value="PHPHTRNFRASE"/>
</dbReference>
<evidence type="ECO:0000256" key="15">
    <source>
        <dbReference type="ARBA" id="ARBA00022842"/>
    </source>
</evidence>
<organism evidence="24 25">
    <name type="scientific">Thermaerobacter marianensis (strain ATCC 700841 / DSM 12885 / JCM 10246 / 7p75a)</name>
    <dbReference type="NCBI Taxonomy" id="644966"/>
    <lineage>
        <taxon>Bacteria</taxon>
        <taxon>Bacillati</taxon>
        <taxon>Bacillota</taxon>
        <taxon>Clostridia</taxon>
        <taxon>Eubacteriales</taxon>
        <taxon>Clostridiales Family XVII. Incertae Sedis</taxon>
        <taxon>Thermaerobacter</taxon>
    </lineage>
</organism>
<evidence type="ECO:0000256" key="7">
    <source>
        <dbReference type="ARBA" id="ARBA00016544"/>
    </source>
</evidence>
<evidence type="ECO:0000256" key="10">
    <source>
        <dbReference type="ARBA" id="ARBA00022597"/>
    </source>
</evidence>
<name>E6SJG2_THEM7</name>
<dbReference type="Proteomes" id="UP000008915">
    <property type="component" value="Chromosome"/>
</dbReference>